<evidence type="ECO:0000259" key="13">
    <source>
        <dbReference type="PROSITE" id="PS50157"/>
    </source>
</evidence>
<comment type="similarity">
    <text evidence="10">Belongs to the Sp1 C2H2-type zinc-finger protein family.</text>
</comment>
<dbReference type="FunFam" id="3.30.160.60:FF:001110">
    <property type="entry name" value="Krueppel factor 13"/>
    <property type="match status" value="1"/>
</dbReference>
<proteinExistence type="inferred from homology"/>
<feature type="region of interest" description="Disordered" evidence="12">
    <location>
        <begin position="589"/>
        <end position="621"/>
    </location>
</feature>
<keyword evidence="6" id="KW-0805">Transcription regulation</keyword>
<evidence type="ECO:0000256" key="10">
    <source>
        <dbReference type="ARBA" id="ARBA00038409"/>
    </source>
</evidence>
<feature type="region of interest" description="Disordered" evidence="12">
    <location>
        <begin position="355"/>
        <end position="384"/>
    </location>
</feature>
<sequence length="792" mass="83838">MMSSESTKVKVEYVNEDKTGKESNGTQSPLALLAATCSRLGAATMGPEQQQDTKDQQQHFSPQQQQQAQQQQAQQQQAQQQQAQQQQAQQQQAQQQAQLIQQQVQGDAATLAAIQQQYLQQQQQQQQQQPQLRVISSAVVQQLRAQGLSGNELSAAIVNAANSVPNGIQVQQPQVISMQQLQSLLGGGVVSGEGATYQNTPQQLLQIHPQLLQQQGMYGGCLVGGVGGVGGVAPMQAVTVDGQDALFIPAQHAQNFSGMGQVSLVNGQLVRTPVLPAGFLQNVMHLPAEQQATITIPGTNLSIPISALAGNQPMIVPGSNISLAGLQGNQAITIPTSQAISIPTSQAISIPCSSAAVTPGDKQANGKDTKAPGSPNGQGAGGGIAVRGGVGGMGMVPVQVPVSVANGHTVYQTVHLPVHAPQHLQIIPQLQQMQAQPQMASVLTPSGQIQQIQIASLANVQQGGGAQGGAAAGQTPATITLQAVSNPMQADTGNLQQQQPSQTIITSTPAGQQVTVIPASGNVRAANIVQVPTLGVGGLGGAVQLVPALGIPGVQLAQLQQSQPQTAQPLIGQQIQQDPNEPGKWQVVSVSASSGPGSAASTPQPAECEASKHGPASPGQAGKRLMKRVACTCPNCDQGENRLVDRKKQHVCHIAGCNKVYGKTSHLRAHLRWHSGERPFLCNWLFCGKRFTRSDELQRHRRTHTGEKRFECPECRKRFMRSDHLAKHVRIHTKNRITEVATSTQSMYSDSGDDSCDEKMMLTIETVHNDGDGEDKMVLRPSPKMEPDHIDS</sequence>
<evidence type="ECO:0000256" key="9">
    <source>
        <dbReference type="ARBA" id="ARBA00023242"/>
    </source>
</evidence>
<feature type="compositionally biased region" description="Low complexity" evidence="12">
    <location>
        <begin position="58"/>
        <end position="71"/>
    </location>
</feature>
<feature type="compositionally biased region" description="Low complexity" evidence="12">
    <location>
        <begin position="589"/>
        <end position="601"/>
    </location>
</feature>
<evidence type="ECO:0000256" key="4">
    <source>
        <dbReference type="ARBA" id="ARBA00022771"/>
    </source>
</evidence>
<dbReference type="GO" id="GO:0005634">
    <property type="term" value="C:nucleus"/>
    <property type="evidence" value="ECO:0007669"/>
    <property type="project" value="UniProtKB-SubCell"/>
</dbReference>
<protein>
    <submittedName>
        <fullName evidence="15">Transcription factor Sp4 isoform X1</fullName>
    </submittedName>
</protein>
<dbReference type="SMART" id="SM00355">
    <property type="entry name" value="ZnF_C2H2"/>
    <property type="match status" value="3"/>
</dbReference>
<feature type="compositionally biased region" description="Basic and acidic residues" evidence="12">
    <location>
        <begin position="7"/>
        <end position="21"/>
    </location>
</feature>
<name>A0A9R0F7N7_SPOFR</name>
<dbReference type="FunFam" id="3.30.160.60:FF:000014">
    <property type="entry name" value="Transcription factor Sp3"/>
    <property type="match status" value="1"/>
</dbReference>
<dbReference type="GO" id="GO:0000981">
    <property type="term" value="F:DNA-binding transcription factor activity, RNA polymerase II-specific"/>
    <property type="evidence" value="ECO:0007669"/>
    <property type="project" value="TreeGrafter"/>
</dbReference>
<evidence type="ECO:0000256" key="1">
    <source>
        <dbReference type="ARBA" id="ARBA00004123"/>
    </source>
</evidence>
<dbReference type="GO" id="GO:0000978">
    <property type="term" value="F:RNA polymerase II cis-regulatory region sequence-specific DNA binding"/>
    <property type="evidence" value="ECO:0007669"/>
    <property type="project" value="TreeGrafter"/>
</dbReference>
<dbReference type="PANTHER" id="PTHR23235:SF165">
    <property type="entry name" value="TRANSCRIPTION FACTOR BTD"/>
    <property type="match status" value="1"/>
</dbReference>
<keyword evidence="14" id="KW-1185">Reference proteome</keyword>
<evidence type="ECO:0000256" key="8">
    <source>
        <dbReference type="ARBA" id="ARBA00023163"/>
    </source>
</evidence>
<dbReference type="PROSITE" id="PS00028">
    <property type="entry name" value="ZINC_FINGER_C2H2_1"/>
    <property type="match status" value="3"/>
</dbReference>
<dbReference type="AlphaFoldDB" id="A0A9R0F7N7"/>
<dbReference type="Proteomes" id="UP000829999">
    <property type="component" value="Chromosome 1"/>
</dbReference>
<dbReference type="OrthoDB" id="6365676at2759"/>
<dbReference type="InterPro" id="IPR013087">
    <property type="entry name" value="Znf_C2H2_type"/>
</dbReference>
<dbReference type="InterPro" id="IPR036236">
    <property type="entry name" value="Znf_C2H2_sf"/>
</dbReference>
<keyword evidence="3" id="KW-0677">Repeat</keyword>
<feature type="domain" description="C2H2-type" evidence="13">
    <location>
        <begin position="680"/>
        <end position="709"/>
    </location>
</feature>
<dbReference type="PROSITE" id="PS50157">
    <property type="entry name" value="ZINC_FINGER_C2H2_2"/>
    <property type="match status" value="3"/>
</dbReference>
<feature type="region of interest" description="Disordered" evidence="12">
    <location>
        <begin position="1"/>
        <end position="71"/>
    </location>
</feature>
<evidence type="ECO:0000313" key="15">
    <source>
        <dbReference type="RefSeq" id="XP_050563750.1"/>
    </source>
</evidence>
<keyword evidence="4 11" id="KW-0863">Zinc-finger</keyword>
<comment type="subcellular location">
    <subcellularLocation>
        <location evidence="1">Nucleus</location>
    </subcellularLocation>
</comment>
<evidence type="ECO:0000256" key="6">
    <source>
        <dbReference type="ARBA" id="ARBA00023015"/>
    </source>
</evidence>
<feature type="domain" description="C2H2-type" evidence="13">
    <location>
        <begin position="710"/>
        <end position="737"/>
    </location>
</feature>
<evidence type="ECO:0000256" key="5">
    <source>
        <dbReference type="ARBA" id="ARBA00022833"/>
    </source>
</evidence>
<keyword evidence="7" id="KW-0238">DNA-binding</keyword>
<gene>
    <name evidence="15" type="primary">LOC118273354</name>
</gene>
<feature type="domain" description="C2H2-type" evidence="13">
    <location>
        <begin position="650"/>
        <end position="679"/>
    </location>
</feature>
<dbReference type="SUPFAM" id="SSF57667">
    <property type="entry name" value="beta-beta-alpha zinc fingers"/>
    <property type="match status" value="2"/>
</dbReference>
<dbReference type="GO" id="GO:0008270">
    <property type="term" value="F:zinc ion binding"/>
    <property type="evidence" value="ECO:0007669"/>
    <property type="project" value="UniProtKB-KW"/>
</dbReference>
<evidence type="ECO:0000256" key="11">
    <source>
        <dbReference type="PROSITE-ProRule" id="PRU00042"/>
    </source>
</evidence>
<reference evidence="15" key="1">
    <citation type="submission" date="2025-08" db="UniProtKB">
        <authorList>
            <consortium name="RefSeq"/>
        </authorList>
    </citation>
    <scope>IDENTIFICATION</scope>
    <source>
        <tissue evidence="15">Whole larval tissue</tissue>
    </source>
</reference>
<dbReference type="Gene3D" id="3.30.160.60">
    <property type="entry name" value="Classic Zinc Finger"/>
    <property type="match status" value="3"/>
</dbReference>
<dbReference type="RefSeq" id="XP_050563750.1">
    <property type="nucleotide sequence ID" value="XM_050707793.1"/>
</dbReference>
<dbReference type="Pfam" id="PF00096">
    <property type="entry name" value="zf-C2H2"/>
    <property type="match status" value="2"/>
</dbReference>
<evidence type="ECO:0000256" key="3">
    <source>
        <dbReference type="ARBA" id="ARBA00022737"/>
    </source>
</evidence>
<feature type="region of interest" description="Disordered" evidence="12">
    <location>
        <begin position="769"/>
        <end position="792"/>
    </location>
</feature>
<keyword evidence="9" id="KW-0539">Nucleus</keyword>
<keyword evidence="5" id="KW-0862">Zinc</keyword>
<organism evidence="14 15">
    <name type="scientific">Spodoptera frugiperda</name>
    <name type="common">Fall armyworm</name>
    <dbReference type="NCBI Taxonomy" id="7108"/>
    <lineage>
        <taxon>Eukaryota</taxon>
        <taxon>Metazoa</taxon>
        <taxon>Ecdysozoa</taxon>
        <taxon>Arthropoda</taxon>
        <taxon>Hexapoda</taxon>
        <taxon>Insecta</taxon>
        <taxon>Pterygota</taxon>
        <taxon>Neoptera</taxon>
        <taxon>Endopterygota</taxon>
        <taxon>Lepidoptera</taxon>
        <taxon>Glossata</taxon>
        <taxon>Ditrysia</taxon>
        <taxon>Noctuoidea</taxon>
        <taxon>Noctuidae</taxon>
        <taxon>Amphipyrinae</taxon>
        <taxon>Spodoptera</taxon>
    </lineage>
</organism>
<evidence type="ECO:0000256" key="2">
    <source>
        <dbReference type="ARBA" id="ARBA00022723"/>
    </source>
</evidence>
<evidence type="ECO:0000313" key="14">
    <source>
        <dbReference type="Proteomes" id="UP000829999"/>
    </source>
</evidence>
<dbReference type="GeneID" id="118273354"/>
<evidence type="ECO:0000256" key="12">
    <source>
        <dbReference type="SAM" id="MobiDB-lite"/>
    </source>
</evidence>
<accession>A0A9R0F7N7</accession>
<keyword evidence="2" id="KW-0479">Metal-binding</keyword>
<keyword evidence="8" id="KW-0804">Transcription</keyword>
<dbReference type="PANTHER" id="PTHR23235">
    <property type="entry name" value="KRUEPPEL-LIKE TRANSCRIPTION FACTOR"/>
    <property type="match status" value="1"/>
</dbReference>
<evidence type="ECO:0000256" key="7">
    <source>
        <dbReference type="ARBA" id="ARBA00023125"/>
    </source>
</evidence>